<accession>A0A2A2EYY6</accession>
<protein>
    <submittedName>
        <fullName evidence="1">Uncharacterized protein</fullName>
    </submittedName>
</protein>
<evidence type="ECO:0000313" key="2">
    <source>
        <dbReference type="Proteomes" id="UP000217771"/>
    </source>
</evidence>
<comment type="caution">
    <text evidence="1">The sequence shown here is derived from an EMBL/GenBank/DDBJ whole genome shotgun (WGS) entry which is preliminary data.</text>
</comment>
<reference evidence="1 2" key="1">
    <citation type="submission" date="2017-08" db="EMBL/GenBank/DDBJ databases">
        <title>Halomonas alkalisoli sp. nov., isolated from saline alkaline soil.</title>
        <authorList>
            <person name="Wang D."/>
            <person name="Zhang G."/>
        </authorList>
    </citation>
    <scope>NUCLEOTIDE SEQUENCE [LARGE SCALE GENOMIC DNA]</scope>
    <source>
        <strain evidence="1 2">WRN001</strain>
    </source>
</reference>
<gene>
    <name evidence="1" type="ORF">CK498_10185</name>
</gene>
<organism evidence="1 2">
    <name type="scientific">Halomonas salipaludis</name>
    <dbReference type="NCBI Taxonomy" id="2032625"/>
    <lineage>
        <taxon>Bacteria</taxon>
        <taxon>Pseudomonadati</taxon>
        <taxon>Pseudomonadota</taxon>
        <taxon>Gammaproteobacteria</taxon>
        <taxon>Oceanospirillales</taxon>
        <taxon>Halomonadaceae</taxon>
        <taxon>Halomonas</taxon>
    </lineage>
</organism>
<dbReference type="Proteomes" id="UP000217771">
    <property type="component" value="Unassembled WGS sequence"/>
</dbReference>
<keyword evidence="2" id="KW-1185">Reference proteome</keyword>
<sequence length="103" mass="11419">MPIRFRMDKPPEGDNGSAIDQIDVIFVWKMAYPFDQPGKDLMIAALTISRRLIEVDHFLSEGLELYAGIFTLVFRGTAPGNNVAADITVPVDTFALLISLRHG</sequence>
<dbReference type="AlphaFoldDB" id="A0A2A2EYY6"/>
<proteinExistence type="predicted"/>
<dbReference type="EMBL" id="NSKB01000003">
    <property type="protein sequence ID" value="PAU77579.1"/>
    <property type="molecule type" value="Genomic_DNA"/>
</dbReference>
<name>A0A2A2EYY6_9GAMM</name>
<evidence type="ECO:0000313" key="1">
    <source>
        <dbReference type="EMBL" id="PAU77579.1"/>
    </source>
</evidence>